<reference evidence="1 2" key="1">
    <citation type="journal article" date="2019" name="Nat. Ecol. Evol.">
        <title>Megaphylogeny resolves global patterns of mushroom evolution.</title>
        <authorList>
            <person name="Varga T."/>
            <person name="Krizsan K."/>
            <person name="Foldi C."/>
            <person name="Dima B."/>
            <person name="Sanchez-Garcia M."/>
            <person name="Sanchez-Ramirez S."/>
            <person name="Szollosi G.J."/>
            <person name="Szarkandi J.G."/>
            <person name="Papp V."/>
            <person name="Albert L."/>
            <person name="Andreopoulos W."/>
            <person name="Angelini C."/>
            <person name="Antonin V."/>
            <person name="Barry K.W."/>
            <person name="Bougher N.L."/>
            <person name="Buchanan P."/>
            <person name="Buyck B."/>
            <person name="Bense V."/>
            <person name="Catcheside P."/>
            <person name="Chovatia M."/>
            <person name="Cooper J."/>
            <person name="Damon W."/>
            <person name="Desjardin D."/>
            <person name="Finy P."/>
            <person name="Geml J."/>
            <person name="Haridas S."/>
            <person name="Hughes K."/>
            <person name="Justo A."/>
            <person name="Karasinski D."/>
            <person name="Kautmanova I."/>
            <person name="Kiss B."/>
            <person name="Kocsube S."/>
            <person name="Kotiranta H."/>
            <person name="LaButti K.M."/>
            <person name="Lechner B.E."/>
            <person name="Liimatainen K."/>
            <person name="Lipzen A."/>
            <person name="Lukacs Z."/>
            <person name="Mihaltcheva S."/>
            <person name="Morgado L.N."/>
            <person name="Niskanen T."/>
            <person name="Noordeloos M.E."/>
            <person name="Ohm R.A."/>
            <person name="Ortiz-Santana B."/>
            <person name="Ovrebo C."/>
            <person name="Racz N."/>
            <person name="Riley R."/>
            <person name="Savchenko A."/>
            <person name="Shiryaev A."/>
            <person name="Soop K."/>
            <person name="Spirin V."/>
            <person name="Szebenyi C."/>
            <person name="Tomsovsky M."/>
            <person name="Tulloss R.E."/>
            <person name="Uehling J."/>
            <person name="Grigoriev I.V."/>
            <person name="Vagvolgyi C."/>
            <person name="Papp T."/>
            <person name="Martin F.M."/>
            <person name="Miettinen O."/>
            <person name="Hibbett D.S."/>
            <person name="Nagy L.G."/>
        </authorList>
    </citation>
    <scope>NUCLEOTIDE SEQUENCE [LARGE SCALE GENOMIC DNA]</scope>
    <source>
        <strain evidence="1 2">NL-1719</strain>
    </source>
</reference>
<protein>
    <submittedName>
        <fullName evidence="1">Uncharacterized protein</fullName>
    </submittedName>
</protein>
<dbReference type="Proteomes" id="UP000308600">
    <property type="component" value="Unassembled WGS sequence"/>
</dbReference>
<accession>A0ACD3A258</accession>
<name>A0ACD3A258_9AGAR</name>
<evidence type="ECO:0000313" key="2">
    <source>
        <dbReference type="Proteomes" id="UP000308600"/>
    </source>
</evidence>
<evidence type="ECO:0000313" key="1">
    <source>
        <dbReference type="EMBL" id="TFK59652.1"/>
    </source>
</evidence>
<organism evidence="1 2">
    <name type="scientific">Pluteus cervinus</name>
    <dbReference type="NCBI Taxonomy" id="181527"/>
    <lineage>
        <taxon>Eukaryota</taxon>
        <taxon>Fungi</taxon>
        <taxon>Dikarya</taxon>
        <taxon>Basidiomycota</taxon>
        <taxon>Agaricomycotina</taxon>
        <taxon>Agaricomycetes</taxon>
        <taxon>Agaricomycetidae</taxon>
        <taxon>Agaricales</taxon>
        <taxon>Pluteineae</taxon>
        <taxon>Pluteaceae</taxon>
        <taxon>Pluteus</taxon>
    </lineage>
</organism>
<dbReference type="EMBL" id="ML208924">
    <property type="protein sequence ID" value="TFK59652.1"/>
    <property type="molecule type" value="Genomic_DNA"/>
</dbReference>
<sequence>MTVLSWEELKIGCFPHTVNIATQKVITAVGLQYKNRAPIANPPPTPGDGDGDNLDLSARNPLALVRAEIRGIRASGKRREEFRAVVDEGNKRGWWIVNEQPVQLKNRELILDVATRWDSTYQMDARALELRPVCLILSQKCYL</sequence>
<gene>
    <name evidence="1" type="ORF">BDN72DRAFT_780444</name>
</gene>
<keyword evidence="2" id="KW-1185">Reference proteome</keyword>
<proteinExistence type="predicted"/>